<keyword evidence="10" id="KW-1185">Reference proteome</keyword>
<feature type="domain" description="Type II secretion system protein GspF" evidence="8">
    <location>
        <begin position="11"/>
        <end position="122"/>
    </location>
</feature>
<evidence type="ECO:0000256" key="4">
    <source>
        <dbReference type="ARBA" id="ARBA00022692"/>
    </source>
</evidence>
<feature type="transmembrane region" description="Helical" evidence="7">
    <location>
        <begin position="287"/>
        <end position="315"/>
    </location>
</feature>
<dbReference type="Pfam" id="PF00482">
    <property type="entry name" value="T2SSF"/>
    <property type="match status" value="2"/>
</dbReference>
<evidence type="ECO:0000256" key="7">
    <source>
        <dbReference type="SAM" id="Phobius"/>
    </source>
</evidence>
<dbReference type="EMBL" id="JARXIC010000018">
    <property type="protein sequence ID" value="MDQ8195136.1"/>
    <property type="molecule type" value="Genomic_DNA"/>
</dbReference>
<reference evidence="9 10" key="1">
    <citation type="submission" date="2023-04" db="EMBL/GenBank/DDBJ databases">
        <title>A novel bacteria isolated from coastal sediment.</title>
        <authorList>
            <person name="Liu X.-J."/>
            <person name="Du Z.-J."/>
        </authorList>
    </citation>
    <scope>NUCLEOTIDE SEQUENCE [LARGE SCALE GENOMIC DNA]</scope>
    <source>
        <strain evidence="9 10">SDUM461004</strain>
    </source>
</reference>
<evidence type="ECO:0000313" key="10">
    <source>
        <dbReference type="Proteomes" id="UP001243717"/>
    </source>
</evidence>
<proteinExistence type="inferred from homology"/>
<evidence type="ECO:0000256" key="5">
    <source>
        <dbReference type="ARBA" id="ARBA00022989"/>
    </source>
</evidence>
<accession>A0ABU1AK15</accession>
<sequence length="321" mass="35520">MTSHTELSNWYAQLGQHLEAGVLLSDALRLCKGLPTAERTTMAERLEEGVSFPTVLADAPKWLPPADRQFLLAGWETGNLTQTLANLSARHAEIGASQLKLLLGLTYPLVVLHITIGILPIARMIDFENGLSWSLPQYLLETASLLTPTWCIIATCIYLVRSQHPWLPHILRRLPILKTYSEAQALADLAYSLGTFIAAGVPVPSAWRLSSKLVNDTRYTQATEQLESTFAAGAEPSNKLQQFDCFPADFLSFYQTGARSGQLDTNLLIIGREYQARANRAMTRATIIYPALLLAVIAALVIYTTFSIFGAYLQIFENFDS</sequence>
<name>A0ABU1AK15_9BACT</name>
<evidence type="ECO:0000256" key="2">
    <source>
        <dbReference type="ARBA" id="ARBA00005745"/>
    </source>
</evidence>
<dbReference type="Proteomes" id="UP001243717">
    <property type="component" value="Unassembled WGS sequence"/>
</dbReference>
<evidence type="ECO:0000313" key="9">
    <source>
        <dbReference type="EMBL" id="MDQ8195136.1"/>
    </source>
</evidence>
<feature type="transmembrane region" description="Helical" evidence="7">
    <location>
        <begin position="101"/>
        <end position="122"/>
    </location>
</feature>
<dbReference type="PANTHER" id="PTHR30012:SF0">
    <property type="entry name" value="TYPE II SECRETION SYSTEM PROTEIN F-RELATED"/>
    <property type="match status" value="1"/>
</dbReference>
<dbReference type="InterPro" id="IPR003004">
    <property type="entry name" value="GspF/PilC"/>
</dbReference>
<keyword evidence="4 7" id="KW-0812">Transmembrane</keyword>
<organism evidence="9 10">
    <name type="scientific">Thalassobacterium sedimentorum</name>
    <dbReference type="NCBI Taxonomy" id="3041258"/>
    <lineage>
        <taxon>Bacteria</taxon>
        <taxon>Pseudomonadati</taxon>
        <taxon>Verrucomicrobiota</taxon>
        <taxon>Opitutia</taxon>
        <taxon>Puniceicoccales</taxon>
        <taxon>Coraliomargaritaceae</taxon>
        <taxon>Thalassobacterium</taxon>
    </lineage>
</organism>
<dbReference type="Gene3D" id="1.20.81.30">
    <property type="entry name" value="Type II secretion system (T2SS), domain F"/>
    <property type="match status" value="2"/>
</dbReference>
<gene>
    <name evidence="9" type="ORF">QEH59_11920</name>
</gene>
<evidence type="ECO:0000256" key="1">
    <source>
        <dbReference type="ARBA" id="ARBA00004651"/>
    </source>
</evidence>
<keyword evidence="3" id="KW-1003">Cell membrane</keyword>
<keyword evidence="5 7" id="KW-1133">Transmembrane helix</keyword>
<protein>
    <submittedName>
        <fullName evidence="9">Type II secretion system F family protein</fullName>
    </submittedName>
</protein>
<keyword evidence="6 7" id="KW-0472">Membrane</keyword>
<feature type="transmembrane region" description="Helical" evidence="7">
    <location>
        <begin position="142"/>
        <end position="160"/>
    </location>
</feature>
<comment type="caution">
    <text evidence="9">The sequence shown here is derived from an EMBL/GenBank/DDBJ whole genome shotgun (WGS) entry which is preliminary data.</text>
</comment>
<comment type="similarity">
    <text evidence="2">Belongs to the GSP F family.</text>
</comment>
<dbReference type="InterPro" id="IPR018076">
    <property type="entry name" value="T2SS_GspF_dom"/>
</dbReference>
<comment type="subcellular location">
    <subcellularLocation>
        <location evidence="1">Cell membrane</location>
        <topology evidence="1">Multi-pass membrane protein</topology>
    </subcellularLocation>
</comment>
<evidence type="ECO:0000256" key="3">
    <source>
        <dbReference type="ARBA" id="ARBA00022475"/>
    </source>
</evidence>
<evidence type="ECO:0000256" key="6">
    <source>
        <dbReference type="ARBA" id="ARBA00023136"/>
    </source>
</evidence>
<dbReference type="InterPro" id="IPR042094">
    <property type="entry name" value="T2SS_GspF_sf"/>
</dbReference>
<dbReference type="PANTHER" id="PTHR30012">
    <property type="entry name" value="GENERAL SECRETION PATHWAY PROTEIN"/>
    <property type="match status" value="1"/>
</dbReference>
<evidence type="ECO:0000259" key="8">
    <source>
        <dbReference type="Pfam" id="PF00482"/>
    </source>
</evidence>
<feature type="domain" description="Type II secretion system protein GspF" evidence="8">
    <location>
        <begin position="192"/>
        <end position="304"/>
    </location>
</feature>
<dbReference type="RefSeq" id="WP_308985595.1">
    <property type="nucleotide sequence ID" value="NZ_JARXIC010000018.1"/>
</dbReference>